<dbReference type="Gene3D" id="3.90.1150.10">
    <property type="entry name" value="Aspartate Aminotransferase, domain 1"/>
    <property type="match status" value="1"/>
</dbReference>
<dbReference type="InterPro" id="IPR015422">
    <property type="entry name" value="PyrdxlP-dep_Trfase_small"/>
</dbReference>
<dbReference type="Pfam" id="PF00266">
    <property type="entry name" value="Aminotran_5"/>
    <property type="match status" value="1"/>
</dbReference>
<dbReference type="OrthoDB" id="9764293at2"/>
<gene>
    <name evidence="8" type="ORF">SAMN05660652_03060</name>
</gene>
<comment type="similarity">
    <text evidence="2">Belongs to the class-V pyridoxal-phosphate-dependent aminotransferase family. Csd subfamily.</text>
</comment>
<dbReference type="STRING" id="83767.SAMN05660652_03060"/>
<dbReference type="InterPro" id="IPR016454">
    <property type="entry name" value="Cysteine_dSase"/>
</dbReference>
<evidence type="ECO:0000259" key="7">
    <source>
        <dbReference type="Pfam" id="PF00266"/>
    </source>
</evidence>
<reference evidence="8 9" key="1">
    <citation type="submission" date="2016-10" db="EMBL/GenBank/DDBJ databases">
        <authorList>
            <person name="de Groot N.N."/>
        </authorList>
    </citation>
    <scope>NUCLEOTIDE SEQUENCE [LARGE SCALE GENOMIC DNA]</scope>
    <source>
        <strain evidence="8 9">DSM 5885</strain>
    </source>
</reference>
<sequence>MSGCSTVYLDNAATSWPKPPVVVDAVVRALTEVGGNPGRAGHARSIAAGRLVDAAREAVAEFFGANDPLRVVFGANVTEALNLALCGLLRPGDHVVTSSIEHNSMMRPLRQLESEGVALTVVACAADGSLDPAQVLAALRPETRLVALSQASNVAGTLLPVAEIGRRLRACTLAQPLLLVDSAASAGIVPIDIERDAIDLLAFTGHKSLLGPTGTGGLILGRRVDPAQLRPLKRGGTGSLSEQEEQPRFLPDAFESGTLNVAGLAGLDAGLRWLLAQDHAALRQQHDANTRRLIDGLAAIPGVTLHGPRDPARQVDIVSFTLAGLSCSEAGFRLDEEFGVECRIGLHCAPAAHRTLGTFPEGTIRFAPGLFTPSEGLEMAIDAVARLARSAHV</sequence>
<keyword evidence="9" id="KW-1185">Reference proteome</keyword>
<protein>
    <recommendedName>
        <fullName evidence="3">cysteine desulfurase</fullName>
        <ecNumber evidence="3">2.8.1.7</ecNumber>
    </recommendedName>
</protein>
<dbReference type="GO" id="GO:0031071">
    <property type="term" value="F:cysteine desulfurase activity"/>
    <property type="evidence" value="ECO:0007669"/>
    <property type="project" value="UniProtKB-EC"/>
</dbReference>
<name>A0A1G8IVQ1_9RHOO</name>
<evidence type="ECO:0000256" key="3">
    <source>
        <dbReference type="ARBA" id="ARBA00012239"/>
    </source>
</evidence>
<dbReference type="SUPFAM" id="SSF53383">
    <property type="entry name" value="PLP-dependent transferases"/>
    <property type="match status" value="1"/>
</dbReference>
<dbReference type="InterPro" id="IPR010969">
    <property type="entry name" value="Cys_dSase-rel_unknwn_funct"/>
</dbReference>
<dbReference type="EMBL" id="FNCY01000015">
    <property type="protein sequence ID" value="SDI22872.1"/>
    <property type="molecule type" value="Genomic_DNA"/>
</dbReference>
<dbReference type="InterPro" id="IPR000192">
    <property type="entry name" value="Aminotrans_V_dom"/>
</dbReference>
<dbReference type="PANTHER" id="PTHR43586:SF4">
    <property type="entry name" value="ISOPENICILLIN N EPIMERASE"/>
    <property type="match status" value="1"/>
</dbReference>
<dbReference type="InterPro" id="IPR015424">
    <property type="entry name" value="PyrdxlP-dep_Trfase"/>
</dbReference>
<dbReference type="PANTHER" id="PTHR43586">
    <property type="entry name" value="CYSTEINE DESULFURASE"/>
    <property type="match status" value="1"/>
</dbReference>
<evidence type="ECO:0000313" key="9">
    <source>
        <dbReference type="Proteomes" id="UP000198607"/>
    </source>
</evidence>
<feature type="domain" description="Aminotransferase class V" evidence="7">
    <location>
        <begin position="7"/>
        <end position="377"/>
    </location>
</feature>
<dbReference type="InterPro" id="IPR015421">
    <property type="entry name" value="PyrdxlP-dep_Trfase_major"/>
</dbReference>
<evidence type="ECO:0000256" key="2">
    <source>
        <dbReference type="ARBA" id="ARBA00010447"/>
    </source>
</evidence>
<proteinExistence type="inferred from homology"/>
<dbReference type="Gene3D" id="3.40.640.10">
    <property type="entry name" value="Type I PLP-dependent aspartate aminotransferase-like (Major domain)"/>
    <property type="match status" value="1"/>
</dbReference>
<dbReference type="EC" id="2.8.1.7" evidence="3"/>
<evidence type="ECO:0000256" key="4">
    <source>
        <dbReference type="ARBA" id="ARBA00022898"/>
    </source>
</evidence>
<evidence type="ECO:0000256" key="1">
    <source>
        <dbReference type="ARBA" id="ARBA00001933"/>
    </source>
</evidence>
<accession>A0A1G8IVQ1</accession>
<dbReference type="NCBIfam" id="TIGR01977">
    <property type="entry name" value="am_tr_V_EF2568"/>
    <property type="match status" value="1"/>
</dbReference>
<dbReference type="PROSITE" id="PS00595">
    <property type="entry name" value="AA_TRANSFER_CLASS_5"/>
    <property type="match status" value="1"/>
</dbReference>
<evidence type="ECO:0000313" key="8">
    <source>
        <dbReference type="EMBL" id="SDI22872.1"/>
    </source>
</evidence>
<dbReference type="PIRSF" id="PIRSF005572">
    <property type="entry name" value="NifS"/>
    <property type="match status" value="1"/>
</dbReference>
<organism evidence="8 9">
    <name type="scientific">Propionivibrio dicarboxylicus</name>
    <dbReference type="NCBI Taxonomy" id="83767"/>
    <lineage>
        <taxon>Bacteria</taxon>
        <taxon>Pseudomonadati</taxon>
        <taxon>Pseudomonadota</taxon>
        <taxon>Betaproteobacteria</taxon>
        <taxon>Rhodocyclales</taxon>
        <taxon>Rhodocyclaceae</taxon>
        <taxon>Propionivibrio</taxon>
    </lineage>
</organism>
<dbReference type="RefSeq" id="WP_091938793.1">
    <property type="nucleotide sequence ID" value="NZ_FNCY01000015.1"/>
</dbReference>
<comment type="catalytic activity">
    <reaction evidence="5">
        <text>(sulfur carrier)-H + L-cysteine = (sulfur carrier)-SH + L-alanine</text>
        <dbReference type="Rhea" id="RHEA:43892"/>
        <dbReference type="Rhea" id="RHEA-COMP:14737"/>
        <dbReference type="Rhea" id="RHEA-COMP:14739"/>
        <dbReference type="ChEBI" id="CHEBI:29917"/>
        <dbReference type="ChEBI" id="CHEBI:35235"/>
        <dbReference type="ChEBI" id="CHEBI:57972"/>
        <dbReference type="ChEBI" id="CHEBI:64428"/>
        <dbReference type="EC" id="2.8.1.7"/>
    </reaction>
</comment>
<comment type="cofactor">
    <cofactor evidence="1 6">
        <name>pyridoxal 5'-phosphate</name>
        <dbReference type="ChEBI" id="CHEBI:597326"/>
    </cofactor>
</comment>
<evidence type="ECO:0000256" key="5">
    <source>
        <dbReference type="ARBA" id="ARBA00050776"/>
    </source>
</evidence>
<dbReference type="InterPro" id="IPR020578">
    <property type="entry name" value="Aminotrans_V_PyrdxlP_BS"/>
</dbReference>
<dbReference type="Proteomes" id="UP000198607">
    <property type="component" value="Unassembled WGS sequence"/>
</dbReference>
<dbReference type="AlphaFoldDB" id="A0A1G8IVQ1"/>
<keyword evidence="4" id="KW-0663">Pyridoxal phosphate</keyword>
<evidence type="ECO:0000256" key="6">
    <source>
        <dbReference type="RuleBase" id="RU004504"/>
    </source>
</evidence>